<evidence type="ECO:0000256" key="1">
    <source>
        <dbReference type="SAM" id="MobiDB-lite"/>
    </source>
</evidence>
<organism evidence="3 4">
    <name type="scientific">Liparis tanakae</name>
    <name type="common">Tanaka's snailfish</name>
    <dbReference type="NCBI Taxonomy" id="230148"/>
    <lineage>
        <taxon>Eukaryota</taxon>
        <taxon>Metazoa</taxon>
        <taxon>Chordata</taxon>
        <taxon>Craniata</taxon>
        <taxon>Vertebrata</taxon>
        <taxon>Euteleostomi</taxon>
        <taxon>Actinopterygii</taxon>
        <taxon>Neopterygii</taxon>
        <taxon>Teleostei</taxon>
        <taxon>Neoteleostei</taxon>
        <taxon>Acanthomorphata</taxon>
        <taxon>Eupercaria</taxon>
        <taxon>Perciformes</taxon>
        <taxon>Cottioidei</taxon>
        <taxon>Cottales</taxon>
        <taxon>Liparidae</taxon>
        <taxon>Liparis</taxon>
    </lineage>
</organism>
<name>A0A4Z2H2H7_9TELE</name>
<proteinExistence type="predicted"/>
<evidence type="ECO:0000256" key="2">
    <source>
        <dbReference type="SAM" id="Phobius"/>
    </source>
</evidence>
<dbReference type="EMBL" id="SRLO01000351">
    <property type="protein sequence ID" value="TNN59660.1"/>
    <property type="molecule type" value="Genomic_DNA"/>
</dbReference>
<dbReference type="OrthoDB" id="10572100at2759"/>
<dbReference type="AlphaFoldDB" id="A0A4Z2H2H7"/>
<evidence type="ECO:0000313" key="3">
    <source>
        <dbReference type="EMBL" id="TNN59660.1"/>
    </source>
</evidence>
<comment type="caution">
    <text evidence="3">The sequence shown here is derived from an EMBL/GenBank/DDBJ whole genome shotgun (WGS) entry which is preliminary data.</text>
</comment>
<feature type="transmembrane region" description="Helical" evidence="2">
    <location>
        <begin position="145"/>
        <end position="163"/>
    </location>
</feature>
<reference evidence="3 4" key="1">
    <citation type="submission" date="2019-03" db="EMBL/GenBank/DDBJ databases">
        <title>First draft genome of Liparis tanakae, snailfish: a comprehensive survey of snailfish specific genes.</title>
        <authorList>
            <person name="Kim W."/>
            <person name="Song I."/>
            <person name="Jeong J.-H."/>
            <person name="Kim D."/>
            <person name="Kim S."/>
            <person name="Ryu S."/>
            <person name="Song J.Y."/>
            <person name="Lee S.K."/>
        </authorList>
    </citation>
    <scope>NUCLEOTIDE SEQUENCE [LARGE SCALE GENOMIC DNA]</scope>
    <source>
        <tissue evidence="3">Muscle</tissue>
    </source>
</reference>
<feature type="compositionally biased region" description="Polar residues" evidence="1">
    <location>
        <begin position="258"/>
        <end position="267"/>
    </location>
</feature>
<feature type="compositionally biased region" description="Polar residues" evidence="1">
    <location>
        <begin position="72"/>
        <end position="81"/>
    </location>
</feature>
<keyword evidence="2" id="KW-1133">Transmembrane helix</keyword>
<feature type="region of interest" description="Disordered" evidence="1">
    <location>
        <begin position="243"/>
        <end position="267"/>
    </location>
</feature>
<feature type="compositionally biased region" description="Basic and acidic residues" evidence="1">
    <location>
        <begin position="243"/>
        <end position="254"/>
    </location>
</feature>
<keyword evidence="2" id="KW-0812">Transmembrane</keyword>
<evidence type="ECO:0000313" key="4">
    <source>
        <dbReference type="Proteomes" id="UP000314294"/>
    </source>
</evidence>
<gene>
    <name evidence="3" type="ORF">EYF80_030146</name>
</gene>
<accession>A0A4Z2H2H7</accession>
<keyword evidence="4" id="KW-1185">Reference proteome</keyword>
<dbReference type="Proteomes" id="UP000314294">
    <property type="component" value="Unassembled WGS sequence"/>
</dbReference>
<sequence>MSTGQSHWELTPPGSLAVRPTKETLLVINGAGCQILILRSDTGSSSADVSLLVCNSSVLPSPPASHAPPLQTRISSLTPPSGQRVRWLQTPESSLARGSSRSPSRVSLLRLVPLLTTLNFTSRFFTCTELMESKKKSSLKTGLRLFLMMLLLCFCSLPGFRYTDTQQLMLLMSKLTVCSRWSPWSDGPAPCREGTWSRRWTLGLGSAELHSSVERELWRANDRLAFTTLACVSWVKILRREAERESSGELKGEDSAEEQVSLSPPLK</sequence>
<feature type="region of interest" description="Disordered" evidence="1">
    <location>
        <begin position="61"/>
        <end position="83"/>
    </location>
</feature>
<protein>
    <submittedName>
        <fullName evidence="3">Uncharacterized protein</fullName>
    </submittedName>
</protein>
<keyword evidence="2" id="KW-0472">Membrane</keyword>